<dbReference type="Proteomes" id="UP001551695">
    <property type="component" value="Unassembled WGS sequence"/>
</dbReference>
<dbReference type="PRINTS" id="PR00081">
    <property type="entry name" value="GDHRDH"/>
</dbReference>
<accession>A0ABV3FTX5</accession>
<reference evidence="1 2" key="1">
    <citation type="submission" date="2024-06" db="EMBL/GenBank/DDBJ databases">
        <title>The Natural Products Discovery Center: Release of the First 8490 Sequenced Strains for Exploring Actinobacteria Biosynthetic Diversity.</title>
        <authorList>
            <person name="Kalkreuter E."/>
            <person name="Kautsar S.A."/>
            <person name="Yang D."/>
            <person name="Bader C.D."/>
            <person name="Teijaro C.N."/>
            <person name="Fluegel L."/>
            <person name="Davis C.M."/>
            <person name="Simpson J.R."/>
            <person name="Lauterbach L."/>
            <person name="Steele A.D."/>
            <person name="Gui C."/>
            <person name="Meng S."/>
            <person name="Li G."/>
            <person name="Viehrig K."/>
            <person name="Ye F."/>
            <person name="Su P."/>
            <person name="Kiefer A.F."/>
            <person name="Nichols A."/>
            <person name="Cepeda A.J."/>
            <person name="Yan W."/>
            <person name="Fan B."/>
            <person name="Jiang Y."/>
            <person name="Adhikari A."/>
            <person name="Zheng C.-J."/>
            <person name="Schuster L."/>
            <person name="Cowan T.M."/>
            <person name="Smanski M.J."/>
            <person name="Chevrette M.G."/>
            <person name="De Carvalho L.P.S."/>
            <person name="Shen B."/>
        </authorList>
    </citation>
    <scope>NUCLEOTIDE SEQUENCE [LARGE SCALE GENOMIC DNA]</scope>
    <source>
        <strain evidence="1 2">NPDC050403</strain>
    </source>
</reference>
<evidence type="ECO:0000313" key="1">
    <source>
        <dbReference type="EMBL" id="MEV0708882.1"/>
    </source>
</evidence>
<dbReference type="EMBL" id="JBFAKC010000006">
    <property type="protein sequence ID" value="MEV0708882.1"/>
    <property type="molecule type" value="Genomic_DNA"/>
</dbReference>
<comment type="caution">
    <text evidence="1">The sequence shown here is derived from an EMBL/GenBank/DDBJ whole genome shotgun (WGS) entry which is preliminary data.</text>
</comment>
<name>A0ABV3FTX5_9NOCA</name>
<dbReference type="InterPro" id="IPR036291">
    <property type="entry name" value="NAD(P)-bd_dom_sf"/>
</dbReference>
<protein>
    <submittedName>
        <fullName evidence="1">SDR family NAD(P)-dependent oxidoreductase</fullName>
    </submittedName>
</protein>
<dbReference type="SUPFAM" id="SSF51735">
    <property type="entry name" value="NAD(P)-binding Rossmann-fold domains"/>
    <property type="match status" value="1"/>
</dbReference>
<evidence type="ECO:0000313" key="2">
    <source>
        <dbReference type="Proteomes" id="UP001551695"/>
    </source>
</evidence>
<organism evidence="1 2">
    <name type="scientific">Nocardia aurea</name>
    <dbReference type="NCBI Taxonomy" id="2144174"/>
    <lineage>
        <taxon>Bacteria</taxon>
        <taxon>Bacillati</taxon>
        <taxon>Actinomycetota</taxon>
        <taxon>Actinomycetes</taxon>
        <taxon>Mycobacteriales</taxon>
        <taxon>Nocardiaceae</taxon>
        <taxon>Nocardia</taxon>
    </lineage>
</organism>
<proteinExistence type="predicted"/>
<dbReference type="InterPro" id="IPR002347">
    <property type="entry name" value="SDR_fam"/>
</dbReference>
<dbReference type="Gene3D" id="3.40.50.720">
    <property type="entry name" value="NAD(P)-binding Rossmann-like Domain"/>
    <property type="match status" value="1"/>
</dbReference>
<dbReference type="InterPro" id="IPR052992">
    <property type="entry name" value="SDR_member_12"/>
</dbReference>
<dbReference type="PANTHER" id="PTHR44656">
    <property type="entry name" value="DEHYDROGENASE/REDUCTASE SDR FAMILY MEMBER 12"/>
    <property type="match status" value="1"/>
</dbReference>
<dbReference type="PANTHER" id="PTHR44656:SF7">
    <property type="entry name" value="DEHYDROGENASE_REDUCTASE SDR FAMILY MEMBER 12"/>
    <property type="match status" value="1"/>
</dbReference>
<dbReference type="RefSeq" id="WP_357784044.1">
    <property type="nucleotide sequence ID" value="NZ_JBFAKC010000006.1"/>
</dbReference>
<keyword evidence="2" id="KW-1185">Reference proteome</keyword>
<gene>
    <name evidence="1" type="ORF">AB0I48_15085</name>
</gene>
<dbReference type="Pfam" id="PF00106">
    <property type="entry name" value="adh_short"/>
    <property type="match status" value="1"/>
</dbReference>
<sequence length="324" mass="34890">MTDAPGATPRLDTLLDRTIVPGFTRLGIALRRDHWPADPAPHALRGATALVTGSNSGIGLAIADALAALDASVVLAVRNRERGERARDRILAAHPGADILVTECDIADPDSVTACADRLVDQLTGLNVLIHNAGVLPPKRTESSDGHELSLATHILGPLRLTDRLAPLLAATGAGRVIFVSSGGMYTQPLAVDDPEYLRGGYRGATAYARTKRMQVAFTPIIAERYAPQGISAHSMHPGWVDTPGITDALPGFHRLVGPLLRTPAEGADTAVWLAATQPPPPSGHFWHDRRQRPEHRLRRTRYSSGEVWRLWLDCNRAAGVTLY</sequence>